<dbReference type="PANTHER" id="PTHR46771">
    <property type="entry name" value="DETERIN"/>
    <property type="match status" value="1"/>
</dbReference>
<dbReference type="Pfam" id="PF00653">
    <property type="entry name" value="BIR"/>
    <property type="match status" value="2"/>
</dbReference>
<dbReference type="CDD" id="cd00022">
    <property type="entry name" value="BIR"/>
    <property type="match status" value="2"/>
</dbReference>
<evidence type="ECO:0000256" key="3">
    <source>
        <dbReference type="SAM" id="MobiDB-lite"/>
    </source>
</evidence>
<dbReference type="OrthoDB" id="2196114at2759"/>
<dbReference type="AlphaFoldDB" id="A0A8H3LMC8"/>
<evidence type="ECO:0000313" key="5">
    <source>
        <dbReference type="Proteomes" id="UP000615446"/>
    </source>
</evidence>
<dbReference type="InterPro" id="IPR001370">
    <property type="entry name" value="BIR_rpt"/>
</dbReference>
<reference evidence="4" key="1">
    <citation type="submission" date="2019-10" db="EMBL/GenBank/DDBJ databases">
        <title>Conservation and host-specific expression of non-tandemly repeated heterogenous ribosome RNA gene in arbuscular mycorrhizal fungi.</title>
        <authorList>
            <person name="Maeda T."/>
            <person name="Kobayashi Y."/>
            <person name="Nakagawa T."/>
            <person name="Ezawa T."/>
            <person name="Yamaguchi K."/>
            <person name="Bino T."/>
            <person name="Nishimoto Y."/>
            <person name="Shigenobu S."/>
            <person name="Kawaguchi M."/>
        </authorList>
    </citation>
    <scope>NUCLEOTIDE SEQUENCE</scope>
    <source>
        <strain evidence="4">HR1</strain>
    </source>
</reference>
<evidence type="ECO:0000256" key="2">
    <source>
        <dbReference type="ARBA" id="ARBA00022833"/>
    </source>
</evidence>
<protein>
    <submittedName>
        <fullName evidence="4">Chromosome segregation protein BIR1, putative</fullName>
    </submittedName>
</protein>
<dbReference type="EMBL" id="BLAL01000183">
    <property type="protein sequence ID" value="GES89126.1"/>
    <property type="molecule type" value="Genomic_DNA"/>
</dbReference>
<keyword evidence="2" id="KW-0862">Zinc</keyword>
<feature type="region of interest" description="Disordered" evidence="3">
    <location>
        <begin position="340"/>
        <end position="510"/>
    </location>
</feature>
<evidence type="ECO:0000256" key="1">
    <source>
        <dbReference type="ARBA" id="ARBA00022723"/>
    </source>
</evidence>
<accession>A0A8H3LMC8</accession>
<dbReference type="SUPFAM" id="SSF57924">
    <property type="entry name" value="Inhibitor of apoptosis (IAP) repeat"/>
    <property type="match status" value="2"/>
</dbReference>
<dbReference type="Gene3D" id="1.10.1170.10">
    <property type="entry name" value="Inhibitor Of Apoptosis Protein (2mihbC-IAP-1), Chain A"/>
    <property type="match status" value="2"/>
</dbReference>
<dbReference type="InterPro" id="IPR051190">
    <property type="entry name" value="Baculoviral_IAP"/>
</dbReference>
<dbReference type="Proteomes" id="UP000615446">
    <property type="component" value="Unassembled WGS sequence"/>
</dbReference>
<dbReference type="SMART" id="SM00238">
    <property type="entry name" value="BIR"/>
    <property type="match status" value="2"/>
</dbReference>
<dbReference type="PROSITE" id="PS50143">
    <property type="entry name" value="BIR_REPEAT_2"/>
    <property type="match status" value="2"/>
</dbReference>
<sequence length="907" mass="105346">MSMYLSNNRLKSFTAKRRKWPHRNSIEYKATPDTLSDAGFYFSPSKDSPDNVTCFLCHKSIEGWEPNDDPIDEHFVHSPTCAWVICLYKNKINWDDEDQWPTSKNMEEVRLKTFGKWWPHDGKKGWNGTSKKMAKAGFYFNPSYEAEDHVTCMYCNVKLEGWEPKDDPTHEHHKRISHCPFFGEPPPKSKRGKSTSTKKPRRNRKVMEDGIEVVDLTSPRPVKKNRRLNNNVNVGEIKGYNLRNARINESSDIININEEVVDEPQNVIGINEHVEFVEKNEFDGQIYKVESNEEEIDKLPNNTSINKECIDEQVNNNNTSEEEINVQTCSVQTKIVEQVDNAQTNEEDRTKEIESVEQVNNAQTNEEDRTKEVEFVEQMDNSQTNEEDRMKEVESVELVDNSQTNEDDRTKEVEFVEQMDNSQTNEEDRMKEVESVEQVDNSQTNEDDRTKEDESVELVNNAQTNEDRTKENESVEQVDNAQTNEEDRTKDESVEQVNNSESNGGIDKLTSHIKTQEIEEKLIFSSEEGINKKLNNISKNEERNNIMCQEELDNIIIEEEELNDIIMDEINSIFFTAVEERDFFTGEEERENVIINKEEQNNVTIDENIIINVEGRINIVENEEKFDIIVNKEPNNMITDEKERNIIMDKEENNIIDEGDINMQIDNAQSKRIEQVNHIESNEKIYEMDDIITNEGKLNNEEKLDEQNIFGRNEERIEQLNNFINEKRINEQAEDFEIKEQEKEESLKTIPSDEKYELTESNIIESLSSAIQVIMSDNDPSKDENEEIIRIPITSNVPVVSEGLKEMQPDAYFPCTPVSSIPQQYIFTEPKPNRNVVNEVTPPAFITSTAFSVPKRKAAFTIEDYLKSLTGTEHMKLVEKSNQEIEILLGLKNRTRETIMKIPLIKH</sequence>
<feature type="region of interest" description="Disordered" evidence="3">
    <location>
        <begin position="166"/>
        <end position="205"/>
    </location>
</feature>
<proteinExistence type="predicted"/>
<dbReference type="GO" id="GO:0046872">
    <property type="term" value="F:metal ion binding"/>
    <property type="evidence" value="ECO:0007669"/>
    <property type="project" value="UniProtKB-KW"/>
</dbReference>
<evidence type="ECO:0000313" key="4">
    <source>
        <dbReference type="EMBL" id="GES89126.1"/>
    </source>
</evidence>
<organism evidence="4 5">
    <name type="scientific">Rhizophagus clarus</name>
    <dbReference type="NCBI Taxonomy" id="94130"/>
    <lineage>
        <taxon>Eukaryota</taxon>
        <taxon>Fungi</taxon>
        <taxon>Fungi incertae sedis</taxon>
        <taxon>Mucoromycota</taxon>
        <taxon>Glomeromycotina</taxon>
        <taxon>Glomeromycetes</taxon>
        <taxon>Glomerales</taxon>
        <taxon>Glomeraceae</taxon>
        <taxon>Rhizophagus</taxon>
    </lineage>
</organism>
<keyword evidence="1" id="KW-0479">Metal-binding</keyword>
<name>A0A8H3LMC8_9GLOM</name>
<dbReference type="PANTHER" id="PTHR46771:SF5">
    <property type="entry name" value="DETERIN"/>
    <property type="match status" value="1"/>
</dbReference>
<gene>
    <name evidence="4" type="ORF">RCL2_001603800</name>
</gene>
<comment type="caution">
    <text evidence="4">The sequence shown here is derived from an EMBL/GenBank/DDBJ whole genome shotgun (WGS) entry which is preliminary data.</text>
</comment>
<feature type="compositionally biased region" description="Basic residues" evidence="3">
    <location>
        <begin position="188"/>
        <end position="204"/>
    </location>
</feature>